<name>A0A1C3NZ44_9ACTN</name>
<protein>
    <submittedName>
        <fullName evidence="1">Uncharacterized protein</fullName>
    </submittedName>
</protein>
<organism evidence="1 2">
    <name type="scientific">Candidatus Protofrankia californiensis</name>
    <dbReference type="NCBI Taxonomy" id="1839754"/>
    <lineage>
        <taxon>Bacteria</taxon>
        <taxon>Bacillati</taxon>
        <taxon>Actinomycetota</taxon>
        <taxon>Actinomycetes</taxon>
        <taxon>Frankiales</taxon>
        <taxon>Frankiaceae</taxon>
        <taxon>Protofrankia</taxon>
    </lineage>
</organism>
<reference evidence="2" key="1">
    <citation type="submission" date="2016-02" db="EMBL/GenBank/DDBJ databases">
        <authorList>
            <person name="Wibberg D."/>
        </authorList>
    </citation>
    <scope>NUCLEOTIDE SEQUENCE [LARGE SCALE GENOMIC DNA]</scope>
</reference>
<dbReference type="Proteomes" id="UP000199013">
    <property type="component" value="Unassembled WGS sequence"/>
</dbReference>
<evidence type="ECO:0000313" key="1">
    <source>
        <dbReference type="EMBL" id="SBW22814.1"/>
    </source>
</evidence>
<dbReference type="AlphaFoldDB" id="A0A1C3NZ44"/>
<sequence length="86" mass="9226">MNYLQPAFAFLRPYTPEVVSFLALWGSAFGNYDANGHYTRAHLQTGASSVDNNPGVLAPGLRNDPYPLPGAIGNQPWTDAFGSGAR</sequence>
<keyword evidence="2" id="KW-1185">Reference proteome</keyword>
<proteinExistence type="predicted"/>
<dbReference type="EMBL" id="FLUV01001335">
    <property type="protein sequence ID" value="SBW22814.1"/>
    <property type="molecule type" value="Genomic_DNA"/>
</dbReference>
<accession>A0A1C3NZ44</accession>
<gene>
    <name evidence="1" type="ORF">FDG2_3167</name>
</gene>
<evidence type="ECO:0000313" key="2">
    <source>
        <dbReference type="Proteomes" id="UP000199013"/>
    </source>
</evidence>